<feature type="region of interest" description="Disordered" evidence="6">
    <location>
        <begin position="107"/>
        <end position="173"/>
    </location>
</feature>
<dbReference type="GO" id="GO:0005634">
    <property type="term" value="C:nucleus"/>
    <property type="evidence" value="ECO:0007669"/>
    <property type="project" value="TreeGrafter"/>
</dbReference>
<reference evidence="10" key="1">
    <citation type="submission" date="2025-08" db="UniProtKB">
        <authorList>
            <consortium name="RefSeq"/>
        </authorList>
    </citation>
    <scope>IDENTIFICATION</scope>
    <source>
        <tissue evidence="10">Total insect</tissue>
    </source>
</reference>
<dbReference type="GeneID" id="117651602"/>
<dbReference type="InterPro" id="IPR000432">
    <property type="entry name" value="DNA_mismatch_repair_MutS_C"/>
</dbReference>
<dbReference type="PANTHER" id="PTHR11361:SF21">
    <property type="entry name" value="MUTS PROTEIN HOMOLOG 4"/>
    <property type="match status" value="1"/>
</dbReference>
<dbReference type="Gene3D" id="3.40.50.300">
    <property type="entry name" value="P-loop containing nucleotide triphosphate hydrolases"/>
    <property type="match status" value="1"/>
</dbReference>
<evidence type="ECO:0000256" key="6">
    <source>
        <dbReference type="SAM" id="MobiDB-lite"/>
    </source>
</evidence>
<dbReference type="Pfam" id="PF05190">
    <property type="entry name" value="MutS_IV"/>
    <property type="match status" value="1"/>
</dbReference>
<feature type="compositionally biased region" description="Polar residues" evidence="6">
    <location>
        <begin position="1310"/>
        <end position="1324"/>
    </location>
</feature>
<feature type="compositionally biased region" description="Polar residues" evidence="6">
    <location>
        <begin position="116"/>
        <end position="128"/>
    </location>
</feature>
<protein>
    <submittedName>
        <fullName evidence="10">MutS protein homolog 4-like isoform X1</fullName>
    </submittedName>
</protein>
<dbReference type="InterPro" id="IPR007860">
    <property type="entry name" value="DNA_mmatch_repair_MutS_con_dom"/>
</dbReference>
<feature type="compositionally biased region" description="Polar residues" evidence="6">
    <location>
        <begin position="1444"/>
        <end position="1459"/>
    </location>
</feature>
<evidence type="ECO:0000313" key="10">
    <source>
        <dbReference type="RefSeq" id="XP_034251644.1"/>
    </source>
</evidence>
<dbReference type="InterPro" id="IPR027417">
    <property type="entry name" value="P-loop_NTPase"/>
</dbReference>
<dbReference type="InterPro" id="IPR045076">
    <property type="entry name" value="MutS"/>
</dbReference>
<dbReference type="RefSeq" id="XP_034251644.1">
    <property type="nucleotide sequence ID" value="XM_034395753.1"/>
</dbReference>
<evidence type="ECO:0000313" key="9">
    <source>
        <dbReference type="Proteomes" id="UP000515158"/>
    </source>
</evidence>
<dbReference type="InterPro" id="IPR007696">
    <property type="entry name" value="DNA_mismatch_repair_MutS_core"/>
</dbReference>
<dbReference type="PANTHER" id="PTHR11361">
    <property type="entry name" value="DNA MISMATCH REPAIR PROTEIN MUTS FAMILY MEMBER"/>
    <property type="match status" value="1"/>
</dbReference>
<feature type="region of interest" description="Disordered" evidence="6">
    <location>
        <begin position="39"/>
        <end position="94"/>
    </location>
</feature>
<keyword evidence="4" id="KW-0238">DNA-binding</keyword>
<dbReference type="InterPro" id="IPR007861">
    <property type="entry name" value="DNA_mismatch_repair_MutS_clamp"/>
</dbReference>
<evidence type="ECO:0000256" key="3">
    <source>
        <dbReference type="ARBA" id="ARBA00022840"/>
    </source>
</evidence>
<organism evidence="10">
    <name type="scientific">Thrips palmi</name>
    <name type="common">Melon thrips</name>
    <dbReference type="NCBI Taxonomy" id="161013"/>
    <lineage>
        <taxon>Eukaryota</taxon>
        <taxon>Metazoa</taxon>
        <taxon>Ecdysozoa</taxon>
        <taxon>Arthropoda</taxon>
        <taxon>Hexapoda</taxon>
        <taxon>Insecta</taxon>
        <taxon>Pterygota</taxon>
        <taxon>Neoptera</taxon>
        <taxon>Paraneoptera</taxon>
        <taxon>Thysanoptera</taxon>
        <taxon>Terebrantia</taxon>
        <taxon>Thripoidea</taxon>
        <taxon>Thripidae</taxon>
        <taxon>Thrips</taxon>
    </lineage>
</organism>
<comment type="similarity">
    <text evidence="1">Belongs to the DNA mismatch repair MutS family.</text>
</comment>
<evidence type="ECO:0000256" key="1">
    <source>
        <dbReference type="ARBA" id="ARBA00006271"/>
    </source>
</evidence>
<evidence type="ECO:0000256" key="4">
    <source>
        <dbReference type="ARBA" id="ARBA00023125"/>
    </source>
</evidence>
<dbReference type="GO" id="GO:0140664">
    <property type="term" value="F:ATP-dependent DNA damage sensor activity"/>
    <property type="evidence" value="ECO:0007669"/>
    <property type="project" value="InterPro"/>
</dbReference>
<dbReference type="Proteomes" id="UP000515158">
    <property type="component" value="Unplaced"/>
</dbReference>
<dbReference type="InterPro" id="IPR036678">
    <property type="entry name" value="MutS_con_dom_sf"/>
</dbReference>
<feature type="domain" description="DNA mismatch repair proteins mutS family" evidence="8">
    <location>
        <begin position="719"/>
        <end position="939"/>
    </location>
</feature>
<dbReference type="Pfam" id="PF05192">
    <property type="entry name" value="MutS_III"/>
    <property type="match status" value="1"/>
</dbReference>
<evidence type="ECO:0000256" key="2">
    <source>
        <dbReference type="ARBA" id="ARBA00022741"/>
    </source>
</evidence>
<keyword evidence="9" id="KW-1185">Reference proteome</keyword>
<keyword evidence="3" id="KW-0067">ATP-binding</keyword>
<evidence type="ECO:0000259" key="8">
    <source>
        <dbReference type="SMART" id="SM00534"/>
    </source>
</evidence>
<feature type="compositionally biased region" description="Low complexity" evidence="6">
    <location>
        <begin position="1165"/>
        <end position="1191"/>
    </location>
</feature>
<name>A0A6P9A301_THRPL</name>
<proteinExistence type="inferred from homology"/>
<dbReference type="Gene3D" id="3.30.420.110">
    <property type="entry name" value="MutS, connector domain"/>
    <property type="match status" value="1"/>
</dbReference>
<dbReference type="Pfam" id="PF00488">
    <property type="entry name" value="MutS_V"/>
    <property type="match status" value="2"/>
</dbReference>
<dbReference type="GO" id="GO:0007131">
    <property type="term" value="P:reciprocal meiotic recombination"/>
    <property type="evidence" value="ECO:0007669"/>
    <property type="project" value="TreeGrafter"/>
</dbReference>
<accession>A0A6P9A301</accession>
<dbReference type="GO" id="GO:0006298">
    <property type="term" value="P:mismatch repair"/>
    <property type="evidence" value="ECO:0007669"/>
    <property type="project" value="InterPro"/>
</dbReference>
<keyword evidence="5" id="KW-0469">Meiosis</keyword>
<sequence length="1499" mass="165807">MFTGLFDLGLLQVSLNCLKNFDACSVSSCLILPRMNVIRQPKRGGGNPGGSRPLIMTNQKPKGRGRGAIDFDPIQYRPGRQRGTSTSSSGEMRTPSNLALQMGLISSAHRGSSSSTHTDSANPSTPSGHSLIHPMLRSRVFARQSSSSSSNVTPRATSIMGPPKTPRSNLFTPRNSLIVSSTPRTTPTSGSTGELHHSHVILAVSEGRGHARGEVGIAVIDIKRPRLILCQLSDRQTYVNTLTKISVFQPVEILVPNTFVDSNQPNKLYKLLEEKFPFVSMSKVQRRLFRDSDGLEKVQHLCLPQNSSCQLILQDKFYALAAAAALLKYVEFVQNVIFAAHSLKVEYQGAHHGTIIDVITAKNLELLLNQQSNNASHTLVKVIDHCCTNGGSRLLRASLLHPPCSLPFITKRQDSVQELVEKPDVAQKIREVFRQLPDVEQLLTLCMQTPSTIDSTQAMETRVNYVLQLKTALESLPHIVAAMENVQSSLLCKAKKCLEDPRGNLMKARILQTLNEDVKAPKGGKTAVFQKCFAVKSGINDLMDVARKTYCELINDMHENVIELGSTYSLPLKMNYSVTRGYHIQVPIQKNHPVKKSDLPAQFVQVQQSRNCFTCTTDTLILANERIKYITTDILTLSNTLLSSILNDIREHIGYLYEMCESIAEVDLALSLSQISRSHNYVRPKFGDKLCLKASRHPILESIASCDPIANDIEATSWQNMSVITGPNMSGKSIYIRQVLLLQIMAQVSYSIFLLIKLGFIYFQLQQCFLLYTVQVGCYVPAEEATFRITDRIFSHLNFDDSIENNASTLALEMKEMQLILSSITATSLVALDELCRGTSVEEGTAIAWSLCEELSQSTAFVFVTTHFRELTRLSSLYPSIKNIYLETVEHEFSDKKCRLVYTHRLLPGVNPAENYGLRLAENLDVPKPVLEMSKTFASQIRNTSEANLISDIGDETYTLAMALHKLKVLTTTDGLTVDELKTFQLNVRKEIREAQQRKQDVILSKQMEQHAVAEDIQSNVVAHQQNLCGYSSSEAGLSPIVSKASERMFPENPISEASERMFLENPILEASERMFPENPISGGSDYGSPKSHDNGRCPSPEEETPKSSLPEDNIDAHDSTLCSSPTLNLTAISTLDTPRSVTSFCSQHTWLAQTPDQSSRYSESKCPSSRRSQSFSDASDSGSDENSSLSHFRSELSMSNSMMSVYDEDKVTNGQSFNAFCKPQDISRQSKDRSTDFFSQSTAILSQNSVASNPFQFINEQQSFQSLFKSTDTPLKKRLPIFPASFFMSPRISEHLNDEGLSSPPMASRTPQTNNPQKRTSADFNAPSEQGYIDEGPSTPFTTSKTPQTSNPQKRTSGDFYSQREQGCIDKGPSIHKTPQTSTPQKRGIGGFYSPSDHGYTHKTPQTSTSQKRASGGLYSPSDHGYIDESPGHSSNPRKRASSDSCSPISGSKKSLQVSAEKKIHSSGKNLLEQAPKGGFHSLQLVMDSYCSSGSDSD</sequence>
<dbReference type="FunFam" id="3.30.420.110:FF:000003">
    <property type="entry name" value="mutS protein homolog 4"/>
    <property type="match status" value="1"/>
</dbReference>
<dbReference type="SUPFAM" id="SSF52540">
    <property type="entry name" value="P-loop containing nucleoside triphosphate hydrolases"/>
    <property type="match status" value="1"/>
</dbReference>
<feature type="domain" description="DNA mismatch repair protein MutS core" evidence="7">
    <location>
        <begin position="374"/>
        <end position="703"/>
    </location>
</feature>
<dbReference type="SMART" id="SM00533">
    <property type="entry name" value="MUTSd"/>
    <property type="match status" value="1"/>
</dbReference>
<keyword evidence="2" id="KW-0547">Nucleotide-binding</keyword>
<dbReference type="InParanoid" id="A0A6P9A301"/>
<dbReference type="InterPro" id="IPR036187">
    <property type="entry name" value="DNA_mismatch_repair_MutS_sf"/>
</dbReference>
<feature type="compositionally biased region" description="Polar residues" evidence="6">
    <location>
        <begin position="1340"/>
        <end position="1366"/>
    </location>
</feature>
<evidence type="ECO:0000259" key="7">
    <source>
        <dbReference type="SMART" id="SM00533"/>
    </source>
</evidence>
<feature type="region of interest" description="Disordered" evidence="6">
    <location>
        <begin position="1076"/>
        <end position="1122"/>
    </location>
</feature>
<feature type="compositionally biased region" description="Polar residues" evidence="6">
    <location>
        <begin position="1404"/>
        <end position="1414"/>
    </location>
</feature>
<dbReference type="Pfam" id="PF05188">
    <property type="entry name" value="MutS_II"/>
    <property type="match status" value="1"/>
</dbReference>
<gene>
    <name evidence="10" type="primary">LOC117651602</name>
</gene>
<dbReference type="GO" id="GO:0030983">
    <property type="term" value="F:mismatched DNA binding"/>
    <property type="evidence" value="ECO:0007669"/>
    <property type="project" value="InterPro"/>
</dbReference>
<dbReference type="KEGG" id="tpal:117651602"/>
<dbReference type="Gene3D" id="1.10.1420.10">
    <property type="match status" value="2"/>
</dbReference>
<feature type="region of interest" description="Disordered" evidence="6">
    <location>
        <begin position="1157"/>
        <end position="1193"/>
    </location>
</feature>
<dbReference type="OrthoDB" id="10252754at2759"/>
<dbReference type="SUPFAM" id="SSF53150">
    <property type="entry name" value="DNA repair protein MutS, domain II"/>
    <property type="match status" value="1"/>
</dbReference>
<dbReference type="GO" id="GO:0005524">
    <property type="term" value="F:ATP binding"/>
    <property type="evidence" value="ECO:0007669"/>
    <property type="project" value="UniProtKB-KW"/>
</dbReference>
<evidence type="ECO:0000256" key="5">
    <source>
        <dbReference type="ARBA" id="ARBA00023254"/>
    </source>
</evidence>
<dbReference type="SMART" id="SM00534">
    <property type="entry name" value="MUTSac"/>
    <property type="match status" value="1"/>
</dbReference>
<dbReference type="SUPFAM" id="SSF48334">
    <property type="entry name" value="DNA repair protein MutS, domain III"/>
    <property type="match status" value="1"/>
</dbReference>
<feature type="region of interest" description="Disordered" evidence="6">
    <location>
        <begin position="1297"/>
        <end position="1480"/>
    </location>
</feature>